<keyword evidence="3" id="KW-1185">Reference proteome</keyword>
<keyword evidence="1" id="KW-1133">Transmembrane helix</keyword>
<dbReference type="KEGG" id="taa:NMY3_02779"/>
<sequence>MVNTPDFERDGSKRWKEIIFSVHIIIKYFVIYSVLMSEENKKKFDCRCGAAFDTVEELDKHNHEAH</sequence>
<accession>A0A654M3F8</accession>
<gene>
    <name evidence="2" type="ORF">NMY3_02779</name>
</gene>
<keyword evidence="1" id="KW-0472">Membrane</keyword>
<protein>
    <submittedName>
        <fullName evidence="2">Uncharacterized protein</fullName>
    </submittedName>
</protein>
<dbReference type="RefSeq" id="WP_196816145.1">
    <property type="nucleotide sequence ID" value="NZ_CP012850.1"/>
</dbReference>
<proteinExistence type="predicted"/>
<feature type="transmembrane region" description="Helical" evidence="1">
    <location>
        <begin position="18"/>
        <end position="35"/>
    </location>
</feature>
<dbReference type="Proteomes" id="UP000058925">
    <property type="component" value="Chromosome"/>
</dbReference>
<dbReference type="AlphaFoldDB" id="A0A654M3F8"/>
<evidence type="ECO:0000313" key="3">
    <source>
        <dbReference type="Proteomes" id="UP000058925"/>
    </source>
</evidence>
<reference evidence="3" key="1">
    <citation type="submission" date="2015-10" db="EMBL/GenBank/DDBJ databases">
        <title>Niche specialization of a soil ammonia-oxidizing archaeon, Candidatus Nitrosocosmicus oleophilus.</title>
        <authorList>
            <person name="Jung M.-Y."/>
            <person name="Rhee S.-K."/>
        </authorList>
    </citation>
    <scope>NUCLEOTIDE SEQUENCE [LARGE SCALE GENOMIC DNA]</scope>
    <source>
        <strain evidence="3">MY3</strain>
    </source>
</reference>
<evidence type="ECO:0000313" key="2">
    <source>
        <dbReference type="EMBL" id="ALI36969.1"/>
    </source>
</evidence>
<dbReference type="EMBL" id="CP012850">
    <property type="protein sequence ID" value="ALI36969.1"/>
    <property type="molecule type" value="Genomic_DNA"/>
</dbReference>
<organism evidence="2 3">
    <name type="scientific">Candidatus Nitrosocosmicus oleophilus</name>
    <dbReference type="NCBI Taxonomy" id="1353260"/>
    <lineage>
        <taxon>Archaea</taxon>
        <taxon>Nitrososphaerota</taxon>
        <taxon>Nitrososphaeria</taxon>
        <taxon>Nitrososphaerales</taxon>
        <taxon>Nitrososphaeraceae</taxon>
        <taxon>Candidatus Nitrosocosmicus</taxon>
    </lineage>
</organism>
<dbReference type="GeneID" id="60422691"/>
<keyword evidence="1" id="KW-0812">Transmembrane</keyword>
<evidence type="ECO:0000256" key="1">
    <source>
        <dbReference type="SAM" id="Phobius"/>
    </source>
</evidence>
<name>A0A654M3F8_9ARCH</name>